<name>A0A2S1SXW1_9ACTN</name>
<evidence type="ECO:0000313" key="3">
    <source>
        <dbReference type="Proteomes" id="UP000244900"/>
    </source>
</evidence>
<organism evidence="2 3">
    <name type="scientific">Streptomyces tirandamycinicus</name>
    <dbReference type="NCBI Taxonomy" id="2174846"/>
    <lineage>
        <taxon>Bacteria</taxon>
        <taxon>Bacillati</taxon>
        <taxon>Actinomycetota</taxon>
        <taxon>Actinomycetes</taxon>
        <taxon>Kitasatosporales</taxon>
        <taxon>Streptomycetaceae</taxon>
        <taxon>Streptomyces</taxon>
    </lineage>
</organism>
<dbReference type="EMBL" id="CP029188">
    <property type="protein sequence ID" value="AWI31211.1"/>
    <property type="molecule type" value="Genomic_DNA"/>
</dbReference>
<dbReference type="AlphaFoldDB" id="A0A2S1SXW1"/>
<dbReference type="KEGG" id="stir:DDW44_22310"/>
<keyword evidence="1" id="KW-0472">Membrane</keyword>
<keyword evidence="3" id="KW-1185">Reference proteome</keyword>
<protein>
    <submittedName>
        <fullName evidence="2">Uncharacterized protein</fullName>
    </submittedName>
</protein>
<keyword evidence="1" id="KW-1133">Transmembrane helix</keyword>
<feature type="transmembrane region" description="Helical" evidence="1">
    <location>
        <begin position="12"/>
        <end position="33"/>
    </location>
</feature>
<gene>
    <name evidence="2" type="ORF">DDW44_22310</name>
</gene>
<proteinExistence type="predicted"/>
<keyword evidence="1" id="KW-0812">Transmembrane</keyword>
<reference evidence="2 3" key="1">
    <citation type="submission" date="2018-05" db="EMBL/GenBank/DDBJ databases">
        <title>Complete genome sequence of sponge-derived Streptomyces sp. HNM0039.</title>
        <authorList>
            <person name="Huang X."/>
            <person name="Zhou S."/>
        </authorList>
    </citation>
    <scope>NUCLEOTIDE SEQUENCE [LARGE SCALE GENOMIC DNA]</scope>
    <source>
        <strain evidence="2 3">HNM0039</strain>
    </source>
</reference>
<dbReference type="OrthoDB" id="4245373at2"/>
<sequence length="144" mass="15849">MAVVGTGIRADLPWWAVAAAALPTAGLGGWTGAQIGRQRGIRNEVLEPGETVLDTYTVRPPYTEHTPPAAHEGPQYQLRVTTRSLEMWERSALLWRHPWPELRLVMVGPRLHIQHGGRDAGTMLLEQPGAAQEICGVARRYGVN</sequence>
<accession>A0A2S1SXW1</accession>
<dbReference type="Proteomes" id="UP000244900">
    <property type="component" value="Chromosome"/>
</dbReference>
<evidence type="ECO:0000313" key="2">
    <source>
        <dbReference type="EMBL" id="AWI31211.1"/>
    </source>
</evidence>
<evidence type="ECO:0000256" key="1">
    <source>
        <dbReference type="SAM" id="Phobius"/>
    </source>
</evidence>